<organism evidence="1 2">
    <name type="scientific">Candidatus Yanofskybacteria bacterium GW2011_GWB1_45_11</name>
    <dbReference type="NCBI Taxonomy" id="1619026"/>
    <lineage>
        <taxon>Bacteria</taxon>
        <taxon>Candidatus Yanofskyibacteriota</taxon>
    </lineage>
</organism>
<proteinExistence type="predicted"/>
<name>A0A0G1L2X4_9BACT</name>
<evidence type="ECO:0008006" key="3">
    <source>
        <dbReference type="Google" id="ProtNLM"/>
    </source>
</evidence>
<comment type="caution">
    <text evidence="1">The sequence shown here is derived from an EMBL/GenBank/DDBJ whole genome shotgun (WGS) entry which is preliminary data.</text>
</comment>
<sequence length="203" mass="23882">MKLDLLPGEEKIFKRLDSPKKIQDFLNSIPKNFEKTGETCYSPRLVLRENMAHCVEGAFLAASILWYHGEKPLIFDLRSNSEDFDHVVALFKKNGHWGAISKTNYAVLRYREPIYKNARELALSYFHEYFLDNGDKTLREFSVPIDLSKFGTEWITADRNLWDIYFEIDKYRHTPILSRSMISALRKADKIEIEAGKLREWKK</sequence>
<evidence type="ECO:0000313" key="2">
    <source>
        <dbReference type="Proteomes" id="UP000034368"/>
    </source>
</evidence>
<reference evidence="1 2" key="1">
    <citation type="journal article" date="2015" name="Nature">
        <title>rRNA introns, odd ribosomes, and small enigmatic genomes across a large radiation of phyla.</title>
        <authorList>
            <person name="Brown C.T."/>
            <person name="Hug L.A."/>
            <person name="Thomas B.C."/>
            <person name="Sharon I."/>
            <person name="Castelle C.J."/>
            <person name="Singh A."/>
            <person name="Wilkins M.J."/>
            <person name="Williams K.H."/>
            <person name="Banfield J.F."/>
        </authorList>
    </citation>
    <scope>NUCLEOTIDE SEQUENCE [LARGE SCALE GENOMIC DNA]</scope>
</reference>
<gene>
    <name evidence="1" type="ORF">UW90_C0006G0018</name>
</gene>
<protein>
    <recommendedName>
        <fullName evidence="3">Transglutaminase-like domain-containing protein</fullName>
    </recommendedName>
</protein>
<accession>A0A0G1L2X4</accession>
<evidence type="ECO:0000313" key="1">
    <source>
        <dbReference type="EMBL" id="KKT90118.1"/>
    </source>
</evidence>
<dbReference type="AlphaFoldDB" id="A0A0G1L2X4"/>
<dbReference type="Proteomes" id="UP000034368">
    <property type="component" value="Unassembled WGS sequence"/>
</dbReference>
<dbReference type="EMBL" id="LCKD01000006">
    <property type="protein sequence ID" value="KKT90118.1"/>
    <property type="molecule type" value="Genomic_DNA"/>
</dbReference>